<name>A0A811UV27_CERCA</name>
<accession>A0A811UV27</accession>
<comment type="caution">
    <text evidence="1">The sequence shown here is derived from an EMBL/GenBank/DDBJ whole genome shotgun (WGS) entry which is preliminary data.</text>
</comment>
<dbReference type="AlphaFoldDB" id="A0A811UV27"/>
<evidence type="ECO:0000313" key="2">
    <source>
        <dbReference type="Proteomes" id="UP000606786"/>
    </source>
</evidence>
<keyword evidence="2" id="KW-1185">Reference proteome</keyword>
<dbReference type="InterPro" id="IPR011011">
    <property type="entry name" value="Znf_FYVE_PHD"/>
</dbReference>
<feature type="non-terminal residue" evidence="1">
    <location>
        <position position="76"/>
    </location>
</feature>
<sequence>MPCSFPKCAIKGDSDRFVACWLCNVLTHQKCSGLTARIVDVLAIAIVFCGHVQTRIGFSEIGRELSTLKEKFKHYD</sequence>
<reference evidence="1" key="1">
    <citation type="submission" date="2020-11" db="EMBL/GenBank/DDBJ databases">
        <authorList>
            <person name="Whitehead M."/>
        </authorList>
    </citation>
    <scope>NUCLEOTIDE SEQUENCE</scope>
    <source>
        <strain evidence="1">EGII</strain>
    </source>
</reference>
<dbReference type="Proteomes" id="UP000606786">
    <property type="component" value="Unassembled WGS sequence"/>
</dbReference>
<gene>
    <name evidence="1" type="ORF">CCAP1982_LOCUS10071</name>
</gene>
<dbReference type="SUPFAM" id="SSF57903">
    <property type="entry name" value="FYVE/PHD zinc finger"/>
    <property type="match status" value="1"/>
</dbReference>
<proteinExistence type="predicted"/>
<organism evidence="1 2">
    <name type="scientific">Ceratitis capitata</name>
    <name type="common">Mediterranean fruit fly</name>
    <name type="synonym">Tephritis capitata</name>
    <dbReference type="NCBI Taxonomy" id="7213"/>
    <lineage>
        <taxon>Eukaryota</taxon>
        <taxon>Metazoa</taxon>
        <taxon>Ecdysozoa</taxon>
        <taxon>Arthropoda</taxon>
        <taxon>Hexapoda</taxon>
        <taxon>Insecta</taxon>
        <taxon>Pterygota</taxon>
        <taxon>Neoptera</taxon>
        <taxon>Endopterygota</taxon>
        <taxon>Diptera</taxon>
        <taxon>Brachycera</taxon>
        <taxon>Muscomorpha</taxon>
        <taxon>Tephritoidea</taxon>
        <taxon>Tephritidae</taxon>
        <taxon>Ceratitis</taxon>
        <taxon>Ceratitis</taxon>
    </lineage>
</organism>
<evidence type="ECO:0000313" key="1">
    <source>
        <dbReference type="EMBL" id="CAD7001577.1"/>
    </source>
</evidence>
<protein>
    <submittedName>
        <fullName evidence="1">(Mediterranean fruit fly) hypothetical protein</fullName>
    </submittedName>
</protein>
<dbReference type="EMBL" id="CAJHJT010000023">
    <property type="protein sequence ID" value="CAD7001577.1"/>
    <property type="molecule type" value="Genomic_DNA"/>
</dbReference>